<feature type="transmembrane region" description="Helical" evidence="1">
    <location>
        <begin position="55"/>
        <end position="77"/>
    </location>
</feature>
<evidence type="ECO:0000313" key="3">
    <source>
        <dbReference type="EMBL" id="TCP25901.1"/>
    </source>
</evidence>
<keyword evidence="1" id="KW-0812">Transmembrane</keyword>
<proteinExistence type="predicted"/>
<comment type="caution">
    <text evidence="3">The sequence shown here is derived from an EMBL/GenBank/DDBJ whole genome shotgun (WGS) entry which is preliminary data.</text>
</comment>
<dbReference type="GO" id="GO:0016787">
    <property type="term" value="F:hydrolase activity"/>
    <property type="evidence" value="ECO:0007669"/>
    <property type="project" value="InterPro"/>
</dbReference>
<dbReference type="InterPro" id="IPR004843">
    <property type="entry name" value="Calcineurin-like_PHP"/>
</dbReference>
<evidence type="ECO:0000313" key="4">
    <source>
        <dbReference type="Proteomes" id="UP000294564"/>
    </source>
</evidence>
<sequence length="437" mass="50281">MNTDDEHLLSAFLMDFLTFNIIAIAFVTIISCLFSSIIHLNEIKPNQMKKRVVRYLKHVIVTLLLLLITGASTLHYLNGSLNYGQNPIAYALDNEGPYVFYENDSIVSINYLKGTRTNGFFVKSDSCNIKKKTSLSCYFPLDSSSFKFELNHTIKPPKSTYNTGKKVLAISDIESGFKTFRDFLIRNNVINEKLEWIFNDNHLVLVGDFVDRGNSTTQVLWFIYMLEQKAKQHGGNVHFIIGNHELYNLQGQYKSSEKKYYAIASILGKLPYQLYNNNSFLGRWLASKNSIERINGTLFTHGGIHPEIAKTSISIDEINAINRKHYFKPYFPKPKKTVEQLITSNKKGVCWYRGYFKNELTQDEVEKGLNNFKAKSIVVGHTLQSKVKKLYKGKVYAIDVVHPKDYINSWPNRKSEGLLIEGEKYYRVFHNGKVEQL</sequence>
<dbReference type="InterPro" id="IPR029052">
    <property type="entry name" value="Metallo-depent_PP-like"/>
</dbReference>
<dbReference type="AlphaFoldDB" id="A0A4R2NWC6"/>
<reference evidence="3 4" key="1">
    <citation type="submission" date="2019-03" db="EMBL/GenBank/DDBJ databases">
        <title>Genomic Encyclopedia of Type Strains, Phase IV (KMG-IV): sequencing the most valuable type-strain genomes for metagenomic binning, comparative biology and taxonomic classification.</title>
        <authorList>
            <person name="Goeker M."/>
        </authorList>
    </citation>
    <scope>NUCLEOTIDE SEQUENCE [LARGE SCALE GENOMIC DNA]</scope>
    <source>
        <strain evidence="3 4">DSM 14836</strain>
    </source>
</reference>
<feature type="domain" description="Calcineurin-like phosphoesterase" evidence="2">
    <location>
        <begin position="166"/>
        <end position="383"/>
    </location>
</feature>
<dbReference type="Pfam" id="PF00149">
    <property type="entry name" value="Metallophos"/>
    <property type="match status" value="1"/>
</dbReference>
<dbReference type="EMBL" id="SLXM01000003">
    <property type="protein sequence ID" value="TCP25901.1"/>
    <property type="molecule type" value="Genomic_DNA"/>
</dbReference>
<evidence type="ECO:0000256" key="1">
    <source>
        <dbReference type="SAM" id="Phobius"/>
    </source>
</evidence>
<keyword evidence="4" id="KW-1185">Reference proteome</keyword>
<gene>
    <name evidence="3" type="ORF">EV195_103263</name>
</gene>
<protein>
    <submittedName>
        <fullName evidence="3">Calcineurin-like phosphoesterase family protein</fullName>
    </submittedName>
</protein>
<dbReference type="SUPFAM" id="SSF56300">
    <property type="entry name" value="Metallo-dependent phosphatases"/>
    <property type="match status" value="1"/>
</dbReference>
<keyword evidence="1" id="KW-0472">Membrane</keyword>
<keyword evidence="1" id="KW-1133">Transmembrane helix</keyword>
<dbReference type="PANTHER" id="PTHR46546">
    <property type="entry name" value="SHEWANELLA-LIKE PROTEIN PHOSPHATASE 1"/>
    <property type="match status" value="1"/>
</dbReference>
<organism evidence="3 4">
    <name type="scientific">Tenacibaculum skagerrakense</name>
    <dbReference type="NCBI Taxonomy" id="186571"/>
    <lineage>
        <taxon>Bacteria</taxon>
        <taxon>Pseudomonadati</taxon>
        <taxon>Bacteroidota</taxon>
        <taxon>Flavobacteriia</taxon>
        <taxon>Flavobacteriales</taxon>
        <taxon>Flavobacteriaceae</taxon>
        <taxon>Tenacibaculum</taxon>
    </lineage>
</organism>
<accession>A0A4R2NWC6</accession>
<dbReference type="Proteomes" id="UP000294564">
    <property type="component" value="Unassembled WGS sequence"/>
</dbReference>
<dbReference type="Gene3D" id="3.60.21.10">
    <property type="match status" value="1"/>
</dbReference>
<evidence type="ECO:0000259" key="2">
    <source>
        <dbReference type="Pfam" id="PF00149"/>
    </source>
</evidence>
<dbReference type="PANTHER" id="PTHR46546:SF4">
    <property type="entry name" value="SHEWANELLA-LIKE PROTEIN PHOSPHATASE 1"/>
    <property type="match status" value="1"/>
</dbReference>
<feature type="transmembrane region" description="Helical" evidence="1">
    <location>
        <begin position="12"/>
        <end position="34"/>
    </location>
</feature>
<name>A0A4R2NWC6_9FLAO</name>